<name>B8F8V3_DESAL</name>
<feature type="chain" id="PRO_5002869027" evidence="1">
    <location>
        <begin position="25"/>
        <end position="128"/>
    </location>
</feature>
<dbReference type="RefSeq" id="WP_012609425.1">
    <property type="nucleotide sequence ID" value="NC_011768.1"/>
</dbReference>
<keyword evidence="1" id="KW-0732">Signal</keyword>
<keyword evidence="3" id="KW-1185">Reference proteome</keyword>
<dbReference type="HOGENOM" id="CLU_1956001_0_0_7"/>
<dbReference type="EMBL" id="CP001322">
    <property type="protein sequence ID" value="ACL01985.1"/>
    <property type="molecule type" value="Genomic_DNA"/>
</dbReference>
<evidence type="ECO:0000256" key="1">
    <source>
        <dbReference type="SAM" id="SignalP"/>
    </source>
</evidence>
<sequence length="128" mass="14133">MKRFGILAMAIAACVLWGGPHARAADEWTNRQIMLEAAALTAIGVDWLQTRDIAEHPGKYSEKGCFGILGERPDKSNVDLYFATWAAIHLTVAHCLPSDYRELWQIGTTFAVVIATADNAAIGVRFEW</sequence>
<evidence type="ECO:0000313" key="3">
    <source>
        <dbReference type="Proteomes" id="UP000000739"/>
    </source>
</evidence>
<dbReference type="AlphaFoldDB" id="B8F8V3"/>
<feature type="signal peptide" evidence="1">
    <location>
        <begin position="1"/>
        <end position="24"/>
    </location>
</feature>
<evidence type="ECO:0000313" key="2">
    <source>
        <dbReference type="EMBL" id="ACL01985.1"/>
    </source>
</evidence>
<organism evidence="2 3">
    <name type="scientific">Desulfatibacillum aliphaticivorans</name>
    <dbReference type="NCBI Taxonomy" id="218208"/>
    <lineage>
        <taxon>Bacteria</taxon>
        <taxon>Pseudomonadati</taxon>
        <taxon>Thermodesulfobacteriota</taxon>
        <taxon>Desulfobacteria</taxon>
        <taxon>Desulfobacterales</taxon>
        <taxon>Desulfatibacillaceae</taxon>
        <taxon>Desulfatibacillum</taxon>
    </lineage>
</organism>
<reference evidence="2 3" key="1">
    <citation type="journal article" date="2012" name="Environ. Microbiol.">
        <title>The genome sequence of Desulfatibacillum alkenivorans AK-01: a blueprint for anaerobic alkane oxidation.</title>
        <authorList>
            <person name="Callaghan A.V."/>
            <person name="Morris B.E."/>
            <person name="Pereira I.A."/>
            <person name="McInerney M.J."/>
            <person name="Austin R.N."/>
            <person name="Groves J.T."/>
            <person name="Kukor J.J."/>
            <person name="Suflita J.M."/>
            <person name="Young L.Y."/>
            <person name="Zylstra G.J."/>
            <person name="Wawrik B."/>
        </authorList>
    </citation>
    <scope>NUCLEOTIDE SEQUENCE [LARGE SCALE GENOMIC DNA]</scope>
    <source>
        <strain evidence="2 3">AK-01</strain>
    </source>
</reference>
<gene>
    <name evidence="2" type="ordered locus">Dalk_0276</name>
</gene>
<dbReference type="Proteomes" id="UP000000739">
    <property type="component" value="Chromosome"/>
</dbReference>
<proteinExistence type="predicted"/>
<dbReference type="KEGG" id="dal:Dalk_0276"/>
<accession>B8F8V3</accession>
<protein>
    <submittedName>
        <fullName evidence="2">Uncharacterized protein</fullName>
    </submittedName>
</protein>